<gene>
    <name evidence="2" type="ORF">GWI33_014440</name>
</gene>
<dbReference type="EMBL" id="JAACXV010013688">
    <property type="protein sequence ID" value="KAF7272808.1"/>
    <property type="molecule type" value="Genomic_DNA"/>
</dbReference>
<feature type="compositionally biased region" description="Polar residues" evidence="1">
    <location>
        <begin position="43"/>
        <end position="56"/>
    </location>
</feature>
<evidence type="ECO:0000313" key="3">
    <source>
        <dbReference type="Proteomes" id="UP000625711"/>
    </source>
</evidence>
<dbReference type="AlphaFoldDB" id="A0A834I643"/>
<evidence type="ECO:0000256" key="1">
    <source>
        <dbReference type="SAM" id="MobiDB-lite"/>
    </source>
</evidence>
<feature type="region of interest" description="Disordered" evidence="1">
    <location>
        <begin position="1"/>
        <end position="75"/>
    </location>
</feature>
<evidence type="ECO:0000313" key="2">
    <source>
        <dbReference type="EMBL" id="KAF7272808.1"/>
    </source>
</evidence>
<keyword evidence="3" id="KW-1185">Reference proteome</keyword>
<name>A0A834I643_RHYFE</name>
<comment type="caution">
    <text evidence="2">The sequence shown here is derived from an EMBL/GenBank/DDBJ whole genome shotgun (WGS) entry which is preliminary data.</text>
</comment>
<sequence>MNPKESDETVKRKSRIKNNQDRQESQDLPKRLLRRESRIRVRNSQVEVEIQEQSSGKSKKKRIKNRVFKSVKSEH</sequence>
<reference evidence="2" key="1">
    <citation type="submission" date="2020-08" db="EMBL/GenBank/DDBJ databases">
        <title>Genome sequencing and assembly of the red palm weevil Rhynchophorus ferrugineus.</title>
        <authorList>
            <person name="Dias G.B."/>
            <person name="Bergman C.M."/>
            <person name="Manee M."/>
        </authorList>
    </citation>
    <scope>NUCLEOTIDE SEQUENCE</scope>
    <source>
        <strain evidence="2">AA-2017</strain>
        <tissue evidence="2">Whole larva</tissue>
    </source>
</reference>
<proteinExistence type="predicted"/>
<accession>A0A834I643</accession>
<dbReference type="Proteomes" id="UP000625711">
    <property type="component" value="Unassembled WGS sequence"/>
</dbReference>
<feature type="compositionally biased region" description="Basic and acidic residues" evidence="1">
    <location>
        <begin position="1"/>
        <end position="11"/>
    </location>
</feature>
<feature type="compositionally biased region" description="Basic residues" evidence="1">
    <location>
        <begin position="57"/>
        <end position="69"/>
    </location>
</feature>
<organism evidence="2 3">
    <name type="scientific">Rhynchophorus ferrugineus</name>
    <name type="common">Red palm weevil</name>
    <name type="synonym">Curculio ferrugineus</name>
    <dbReference type="NCBI Taxonomy" id="354439"/>
    <lineage>
        <taxon>Eukaryota</taxon>
        <taxon>Metazoa</taxon>
        <taxon>Ecdysozoa</taxon>
        <taxon>Arthropoda</taxon>
        <taxon>Hexapoda</taxon>
        <taxon>Insecta</taxon>
        <taxon>Pterygota</taxon>
        <taxon>Neoptera</taxon>
        <taxon>Endopterygota</taxon>
        <taxon>Coleoptera</taxon>
        <taxon>Polyphaga</taxon>
        <taxon>Cucujiformia</taxon>
        <taxon>Curculionidae</taxon>
        <taxon>Dryophthorinae</taxon>
        <taxon>Rhynchophorus</taxon>
    </lineage>
</organism>
<protein>
    <submittedName>
        <fullName evidence="2">Uncharacterized protein</fullName>
    </submittedName>
</protein>
<feature type="compositionally biased region" description="Basic and acidic residues" evidence="1">
    <location>
        <begin position="18"/>
        <end position="39"/>
    </location>
</feature>